<dbReference type="CDD" id="cd19051">
    <property type="entry name" value="LGIC_TM_cation"/>
    <property type="match status" value="1"/>
</dbReference>
<name>A0A9J7MT08_BRAFL</name>
<dbReference type="GO" id="GO:0016020">
    <property type="term" value="C:membrane"/>
    <property type="evidence" value="ECO:0007669"/>
    <property type="project" value="InterPro"/>
</dbReference>
<keyword evidence="1" id="KW-0472">Membrane</keyword>
<organism evidence="3 4">
    <name type="scientific">Branchiostoma floridae</name>
    <name type="common">Florida lancelet</name>
    <name type="synonym">Amphioxus</name>
    <dbReference type="NCBI Taxonomy" id="7739"/>
    <lineage>
        <taxon>Eukaryota</taxon>
        <taxon>Metazoa</taxon>
        <taxon>Chordata</taxon>
        <taxon>Cephalochordata</taxon>
        <taxon>Leptocardii</taxon>
        <taxon>Amphioxiformes</taxon>
        <taxon>Branchiostomatidae</taxon>
        <taxon>Branchiostoma</taxon>
    </lineage>
</organism>
<dbReference type="AlphaFoldDB" id="A0A9J7MT08"/>
<dbReference type="InterPro" id="IPR006029">
    <property type="entry name" value="Neurotrans-gated_channel_TM"/>
</dbReference>
<dbReference type="InterPro" id="IPR036719">
    <property type="entry name" value="Neuro-gated_channel_TM_sf"/>
</dbReference>
<protein>
    <submittedName>
        <fullName evidence="4">Acetylcholine receptor subunit alpha-1-A-like</fullName>
    </submittedName>
</protein>
<evidence type="ECO:0000256" key="1">
    <source>
        <dbReference type="SAM" id="Phobius"/>
    </source>
</evidence>
<feature type="transmembrane region" description="Helical" evidence="1">
    <location>
        <begin position="44"/>
        <end position="67"/>
    </location>
</feature>
<dbReference type="GeneID" id="118418136"/>
<evidence type="ECO:0000259" key="2">
    <source>
        <dbReference type="Pfam" id="PF02932"/>
    </source>
</evidence>
<dbReference type="PANTHER" id="PTHR46335">
    <property type="entry name" value="CUBILIN"/>
    <property type="match status" value="1"/>
</dbReference>
<feature type="domain" description="Neurotransmitter-gated ion-channel transmembrane" evidence="2">
    <location>
        <begin position="3"/>
        <end position="197"/>
    </location>
</feature>
<dbReference type="RefSeq" id="XP_035679862.1">
    <property type="nucleotide sequence ID" value="XM_035823969.1"/>
</dbReference>
<dbReference type="GO" id="GO:0006811">
    <property type="term" value="P:monoatomic ion transport"/>
    <property type="evidence" value="ECO:0007669"/>
    <property type="project" value="InterPro"/>
</dbReference>
<evidence type="ECO:0000313" key="3">
    <source>
        <dbReference type="Proteomes" id="UP000001554"/>
    </source>
</evidence>
<reference evidence="3" key="1">
    <citation type="journal article" date="2020" name="Nat. Ecol. Evol.">
        <title>Deeply conserved synteny resolves early events in vertebrate evolution.</title>
        <authorList>
            <person name="Simakov O."/>
            <person name="Marletaz F."/>
            <person name="Yue J.X."/>
            <person name="O'Connell B."/>
            <person name="Jenkins J."/>
            <person name="Brandt A."/>
            <person name="Calef R."/>
            <person name="Tung C.H."/>
            <person name="Huang T.K."/>
            <person name="Schmutz J."/>
            <person name="Satoh N."/>
            <person name="Yu J.K."/>
            <person name="Putnam N.H."/>
            <person name="Green R.E."/>
            <person name="Rokhsar D.S."/>
        </authorList>
    </citation>
    <scope>NUCLEOTIDE SEQUENCE [LARGE SCALE GENOMIC DNA]</scope>
    <source>
        <strain evidence="3">S238N-H82</strain>
    </source>
</reference>
<dbReference type="Pfam" id="PF02932">
    <property type="entry name" value="Neur_chan_memb"/>
    <property type="match status" value="1"/>
</dbReference>
<keyword evidence="1" id="KW-1133">Transmembrane helix</keyword>
<dbReference type="Gene3D" id="1.20.58.390">
    <property type="entry name" value="Neurotransmitter-gated ion-channel transmembrane domain"/>
    <property type="match status" value="1"/>
</dbReference>
<dbReference type="InterPro" id="IPR038050">
    <property type="entry name" value="Neuro_actylchol_rec"/>
</dbReference>
<dbReference type="Proteomes" id="UP000001554">
    <property type="component" value="Chromosome 6"/>
</dbReference>
<keyword evidence="1" id="KW-0812">Transmembrane</keyword>
<dbReference type="SUPFAM" id="SSF90112">
    <property type="entry name" value="Neurotransmitter-gated ion-channel transmembrane pore"/>
    <property type="match status" value="1"/>
</dbReference>
<dbReference type="KEGG" id="bfo:118418136"/>
<sequence>MCITFLLPTDKGDRISFGITILLSMVVSLVFITDVLPAKGSMPVVAILLVLYMCMMGTFMLITVIVIKISTWEGNLPILIKKVFLRYVAKIVLLGDLTKQQRPAQKCVLEVNLDAEKTINDEEKKIGKPTPAEPNNQMELMLSLKSTISALADAVNTLAISGTSKTRKKDETKTDYQNLARVLDRMCIVLYIFSLVVSIPIIRFAAGNTEE</sequence>
<reference evidence="4" key="2">
    <citation type="submission" date="2025-08" db="UniProtKB">
        <authorList>
            <consortium name="RefSeq"/>
        </authorList>
    </citation>
    <scope>IDENTIFICATION</scope>
    <source>
        <strain evidence="4">S238N-H82</strain>
        <tissue evidence="4">Testes</tissue>
    </source>
</reference>
<dbReference type="OMA" id="LMCITFT"/>
<feature type="transmembrane region" description="Helical" evidence="1">
    <location>
        <begin position="182"/>
        <end position="206"/>
    </location>
</feature>
<evidence type="ECO:0000313" key="4">
    <source>
        <dbReference type="RefSeq" id="XP_035679862.1"/>
    </source>
</evidence>
<feature type="transmembrane region" description="Helical" evidence="1">
    <location>
        <begin position="15"/>
        <end position="32"/>
    </location>
</feature>
<dbReference type="PANTHER" id="PTHR46335:SF1">
    <property type="entry name" value="CUBILIN"/>
    <property type="match status" value="1"/>
</dbReference>
<accession>A0A9J7MT08</accession>
<keyword evidence="3" id="KW-1185">Reference proteome</keyword>
<proteinExistence type="predicted"/>
<dbReference type="FunFam" id="1.20.58.390:FF:000156">
    <property type="entry name" value="Uncharacterized protein"/>
    <property type="match status" value="1"/>
</dbReference>
<gene>
    <name evidence="4" type="primary">LOC118418136</name>
</gene>